<dbReference type="EMBL" id="GL377304">
    <property type="protein sequence ID" value="EFI98740.1"/>
    <property type="molecule type" value="Genomic_DNA"/>
</dbReference>
<dbReference type="InterPro" id="IPR021109">
    <property type="entry name" value="Peptidase_aspartic_dom_sf"/>
</dbReference>
<dbReference type="Gene3D" id="2.40.70.10">
    <property type="entry name" value="Acid Proteases"/>
    <property type="match status" value="2"/>
</dbReference>
<accession>D8PYR5</accession>
<dbReference type="PANTHER" id="PTHR47966:SF57">
    <property type="entry name" value="PEPTIDASE A1 DOMAIN-CONTAINING PROTEIN"/>
    <property type="match status" value="1"/>
</dbReference>
<proteinExistence type="inferred from homology"/>
<evidence type="ECO:0000313" key="4">
    <source>
        <dbReference type="EMBL" id="EFI98740.1"/>
    </source>
</evidence>
<evidence type="ECO:0000313" key="5">
    <source>
        <dbReference type="Proteomes" id="UP000007431"/>
    </source>
</evidence>
<feature type="domain" description="Peptidase A1" evidence="3">
    <location>
        <begin position="91"/>
        <end position="446"/>
    </location>
</feature>
<feature type="compositionally biased region" description="Basic and acidic residues" evidence="2">
    <location>
        <begin position="446"/>
        <end position="491"/>
    </location>
</feature>
<feature type="region of interest" description="Disordered" evidence="2">
    <location>
        <begin position="446"/>
        <end position="498"/>
    </location>
</feature>
<dbReference type="Pfam" id="PF00026">
    <property type="entry name" value="Asp"/>
    <property type="match status" value="1"/>
</dbReference>
<dbReference type="VEuPathDB" id="FungiDB:SCHCODRAFT_02745165"/>
<dbReference type="AlphaFoldDB" id="D8PYR5"/>
<sequence>MTRAARPRQAHTLGPDSRHVKRQARASERSSLVTSPSLLRKAAGPSTPTIVIMANMRMDAVSIHAMSIRDSGNEYLVEMSTLQNGNYDVSYMVPLKVGTPPQTVYVQVDTGSSDLWLASPSCQTSACKSSGHTYDPSSSSSAQTTSADFSISYLQGQVSGDVVKDTVRIGPASINAQALAAASNVTNEPLGDEFNGVLGLALPDNSLIASKDGGGDAVTKGLFGADGAPGNKFIGMLLGRPGSDRYPSLLGLGTHPLSEQLRLPDGKDVESSLSYLGLSSDESGELLFKVQLAGIDAHPSTVQGPDAGTNQNNLTADTALLGAPLRAVFDSGVPLILTTSTIANAVYGAVGVGPGSDGVYYLPCATPLNLTFTLAESGSNDSPRIAVPLHPSDMVIDGGGGGRGAGTGSCMGAIQALAGVDIVLGTPFMRNVDSVLAYENPDAWRGERRQAGPSDWRRDVPTSDWRRDVPTSDWRRDVPTSDWRRGGPSDWRRRRATT</sequence>
<feature type="region of interest" description="Disordered" evidence="2">
    <location>
        <begin position="1"/>
        <end position="42"/>
    </location>
</feature>
<dbReference type="InterPro" id="IPR001461">
    <property type="entry name" value="Aspartic_peptidase_A1"/>
</dbReference>
<dbReference type="InterPro" id="IPR034164">
    <property type="entry name" value="Pepsin-like_dom"/>
</dbReference>
<dbReference type="Proteomes" id="UP000007431">
    <property type="component" value="Unassembled WGS sequence"/>
</dbReference>
<protein>
    <recommendedName>
        <fullName evidence="3">Peptidase A1 domain-containing protein</fullName>
    </recommendedName>
</protein>
<dbReference type="PROSITE" id="PS51767">
    <property type="entry name" value="PEPTIDASE_A1"/>
    <property type="match status" value="1"/>
</dbReference>
<dbReference type="GO" id="GO:0004190">
    <property type="term" value="F:aspartic-type endopeptidase activity"/>
    <property type="evidence" value="ECO:0007669"/>
    <property type="project" value="InterPro"/>
</dbReference>
<name>D8PYR5_SCHCM</name>
<evidence type="ECO:0000256" key="2">
    <source>
        <dbReference type="SAM" id="MobiDB-lite"/>
    </source>
</evidence>
<dbReference type="InterPro" id="IPR033121">
    <property type="entry name" value="PEPTIDASE_A1"/>
</dbReference>
<dbReference type="PANTHER" id="PTHR47966">
    <property type="entry name" value="BETA-SITE APP-CLEAVING ENZYME, ISOFORM A-RELATED"/>
    <property type="match status" value="1"/>
</dbReference>
<evidence type="ECO:0000256" key="1">
    <source>
        <dbReference type="ARBA" id="ARBA00007447"/>
    </source>
</evidence>
<comment type="similarity">
    <text evidence="1">Belongs to the peptidase A1 family.</text>
</comment>
<dbReference type="CDD" id="cd05471">
    <property type="entry name" value="pepsin_like"/>
    <property type="match status" value="1"/>
</dbReference>
<gene>
    <name evidence="4" type="ORF">SCHCODRAFT_256365</name>
</gene>
<dbReference type="eggNOG" id="KOG1339">
    <property type="taxonomic scope" value="Eukaryota"/>
</dbReference>
<dbReference type="InParanoid" id="D8PYR5"/>
<dbReference type="SUPFAM" id="SSF50630">
    <property type="entry name" value="Acid proteases"/>
    <property type="match status" value="1"/>
</dbReference>
<dbReference type="HOGENOM" id="CLU_021932_0_0_1"/>
<organism evidence="5">
    <name type="scientific">Schizophyllum commune (strain H4-8 / FGSC 9210)</name>
    <name type="common">Split gill fungus</name>
    <dbReference type="NCBI Taxonomy" id="578458"/>
    <lineage>
        <taxon>Eukaryota</taxon>
        <taxon>Fungi</taxon>
        <taxon>Dikarya</taxon>
        <taxon>Basidiomycota</taxon>
        <taxon>Agaricomycotina</taxon>
        <taxon>Agaricomycetes</taxon>
        <taxon>Agaricomycetidae</taxon>
        <taxon>Agaricales</taxon>
        <taxon>Schizophyllaceae</taxon>
        <taxon>Schizophyllum</taxon>
    </lineage>
</organism>
<keyword evidence="5" id="KW-1185">Reference proteome</keyword>
<evidence type="ECO:0000259" key="3">
    <source>
        <dbReference type="PROSITE" id="PS51767"/>
    </source>
</evidence>
<dbReference type="GO" id="GO:0006508">
    <property type="term" value="P:proteolysis"/>
    <property type="evidence" value="ECO:0007669"/>
    <property type="project" value="InterPro"/>
</dbReference>
<reference evidence="4 5" key="1">
    <citation type="journal article" date="2010" name="Nat. Biotechnol.">
        <title>Genome sequence of the model mushroom Schizophyllum commune.</title>
        <authorList>
            <person name="Ohm R.A."/>
            <person name="de Jong J.F."/>
            <person name="Lugones L.G."/>
            <person name="Aerts A."/>
            <person name="Kothe E."/>
            <person name="Stajich J.E."/>
            <person name="de Vries R.P."/>
            <person name="Record E."/>
            <person name="Levasseur A."/>
            <person name="Baker S.E."/>
            <person name="Bartholomew K.A."/>
            <person name="Coutinho P.M."/>
            <person name="Erdmann S."/>
            <person name="Fowler T.J."/>
            <person name="Gathman A.C."/>
            <person name="Lombard V."/>
            <person name="Henrissat B."/>
            <person name="Knabe N."/>
            <person name="Kuees U."/>
            <person name="Lilly W.W."/>
            <person name="Lindquist E."/>
            <person name="Lucas S."/>
            <person name="Magnuson J.K."/>
            <person name="Piumi F."/>
            <person name="Raudaskoski M."/>
            <person name="Salamov A."/>
            <person name="Schmutz J."/>
            <person name="Schwarze F.W.M.R."/>
            <person name="vanKuyk P.A."/>
            <person name="Horton J.S."/>
            <person name="Grigoriev I.V."/>
            <person name="Woesten H.A.B."/>
        </authorList>
    </citation>
    <scope>NUCLEOTIDE SEQUENCE [LARGE SCALE GENOMIC DNA]</scope>
    <source>
        <strain evidence="5">H4-8 / FGSC 9210</strain>
    </source>
</reference>
<dbReference type="PRINTS" id="PR00792">
    <property type="entry name" value="PEPSIN"/>
</dbReference>